<proteinExistence type="predicted"/>
<keyword evidence="2" id="KW-1185">Reference proteome</keyword>
<sequence>MPVLSGSRFLGVDQVERWGFGTTSPSGGGDPTRDVRRSIEATNAWDNGLLVTTSVRGGGANGDSGGAVLFRFPSGSYGLVGVTMGTRNVQGGSTTDPTAAGWQGLANRVDTSSTAWGFVTSHVADTLTIS</sequence>
<dbReference type="Proteomes" id="UP000632138">
    <property type="component" value="Unassembled WGS sequence"/>
</dbReference>
<dbReference type="EMBL" id="JAENHP010000006">
    <property type="protein sequence ID" value="MBM2617872.1"/>
    <property type="molecule type" value="Genomic_DNA"/>
</dbReference>
<gene>
    <name evidence="1" type="ORF">JIG36_20145</name>
</gene>
<comment type="caution">
    <text evidence="1">The sequence shown here is derived from an EMBL/GenBank/DDBJ whole genome shotgun (WGS) entry which is preliminary data.</text>
</comment>
<reference evidence="1 2" key="1">
    <citation type="submission" date="2021-01" db="EMBL/GenBank/DDBJ databases">
        <title>Actinoplanes sp. nov. LDG1-06 isolated from lichen.</title>
        <authorList>
            <person name="Saeng-In P."/>
            <person name="Phongsopitanun W."/>
            <person name="Kanchanasin P."/>
            <person name="Yuki M."/>
            <person name="Kudo T."/>
            <person name="Ohkuma M."/>
            <person name="Tanasupawat S."/>
        </authorList>
    </citation>
    <scope>NUCLEOTIDE SEQUENCE [LARGE SCALE GENOMIC DNA]</scope>
    <source>
        <strain evidence="1 2">LDG1-06</strain>
    </source>
</reference>
<evidence type="ECO:0000313" key="2">
    <source>
        <dbReference type="Proteomes" id="UP000632138"/>
    </source>
</evidence>
<organism evidence="1 2">
    <name type="scientific">Paractinoplanes ovalisporus</name>
    <dbReference type="NCBI Taxonomy" id="2810368"/>
    <lineage>
        <taxon>Bacteria</taxon>
        <taxon>Bacillati</taxon>
        <taxon>Actinomycetota</taxon>
        <taxon>Actinomycetes</taxon>
        <taxon>Micromonosporales</taxon>
        <taxon>Micromonosporaceae</taxon>
        <taxon>Paractinoplanes</taxon>
    </lineage>
</organism>
<name>A0ABS2ADF9_9ACTN</name>
<protein>
    <recommendedName>
        <fullName evidence="3">Serine protease</fullName>
    </recommendedName>
</protein>
<accession>A0ABS2ADF9</accession>
<evidence type="ECO:0000313" key="1">
    <source>
        <dbReference type="EMBL" id="MBM2617872.1"/>
    </source>
</evidence>
<dbReference type="RefSeq" id="WP_203377903.1">
    <property type="nucleotide sequence ID" value="NZ_JAENHP010000006.1"/>
</dbReference>
<evidence type="ECO:0008006" key="3">
    <source>
        <dbReference type="Google" id="ProtNLM"/>
    </source>
</evidence>